<dbReference type="SMART" id="SM00312">
    <property type="entry name" value="PX"/>
    <property type="match status" value="1"/>
</dbReference>
<evidence type="ECO:0000256" key="5">
    <source>
        <dbReference type="ARBA" id="ARBA00023136"/>
    </source>
</evidence>
<keyword evidence="5" id="KW-0472">Membrane</keyword>
<dbReference type="AlphaFoldDB" id="A0ABD2P477"/>
<sequence>MAIFEKETTNKVLLDDTEPLTCSIENWKNVNGHTEFIIKVYRGPFSDETWRISKRYNDFYKLHTYLQSSGLPLSLPPKKLIGNLDPDFINERLRGLQKYLNFILMNPILVSSLPARSFIDPANYCQPFSEVALQHVSLALRGEVGWEVVSPLTEIGWRIRKHYYHLKSKSTPNVEYWGSWTDFGPDKYLDDKDMHSFFKCLAQIQHPYINPIEMALCTDVGGLVVRLSQKEGSLRDILCNSKPKQSFLKKYGNPKGHKPLEVKLIALYGRQILEALKFLHDKGIPYGHLHTGNVIIENNRVRLLDIENGVLGVPSFYRPYFMQHRKINSLEAIDVYCFGHTLYEMTFGAPLHESIVENFPDCSPSIKPVLQSILSFDACKTGLPTIEGLLNEPFFATVANNATNAEKTVLKIPTSTKEKLKLVRNQIEERLKDEQKMVRSQKRLVKVQEMMSSEEEKKKQRHKQRQEQKLMVKEQQKKQEKLRQMSTEGDKTDSVNSSTATSVGTATPPSRTSSQVPSPPPPPPPPPPLMANGQATQPQDKPPSLPKTATDDRSALLGSICNFNKSALRKTQARK</sequence>
<reference evidence="14 15" key="1">
    <citation type="journal article" date="2021" name="BMC Biol.">
        <title>Horizontally acquired antibacterial genes associated with adaptive radiation of ladybird beetles.</title>
        <authorList>
            <person name="Li H.S."/>
            <person name="Tang X.F."/>
            <person name="Huang Y.H."/>
            <person name="Xu Z.Y."/>
            <person name="Chen M.L."/>
            <person name="Du X.Y."/>
            <person name="Qiu B.Y."/>
            <person name="Chen P.T."/>
            <person name="Zhang W."/>
            <person name="Slipinski A."/>
            <person name="Escalona H.E."/>
            <person name="Waterhouse R.M."/>
            <person name="Zwick A."/>
            <person name="Pang H."/>
        </authorList>
    </citation>
    <scope>NUCLEOTIDE SEQUENCE [LARGE SCALE GENOMIC DNA]</scope>
    <source>
        <strain evidence="14">SYSU2018</strain>
    </source>
</reference>
<evidence type="ECO:0000256" key="10">
    <source>
        <dbReference type="SAM" id="MobiDB-lite"/>
    </source>
</evidence>
<evidence type="ECO:0000256" key="6">
    <source>
        <dbReference type="ARBA" id="ARBA00023203"/>
    </source>
</evidence>
<keyword evidence="6" id="KW-0009">Actin-binding</keyword>
<evidence type="ECO:0000259" key="12">
    <source>
        <dbReference type="PROSITE" id="PS50195"/>
    </source>
</evidence>
<dbReference type="PROSITE" id="PS51082">
    <property type="entry name" value="WH2"/>
    <property type="match status" value="1"/>
</dbReference>
<evidence type="ECO:0000256" key="3">
    <source>
        <dbReference type="ARBA" id="ARBA00022475"/>
    </source>
</evidence>
<dbReference type="PROSITE" id="PS50011">
    <property type="entry name" value="PROTEIN_KINASE_DOM"/>
    <property type="match status" value="1"/>
</dbReference>
<dbReference type="SUPFAM" id="SSF64268">
    <property type="entry name" value="PX domain"/>
    <property type="match status" value="1"/>
</dbReference>
<dbReference type="Gene3D" id="3.30.1520.10">
    <property type="entry name" value="Phox-like domain"/>
    <property type="match status" value="1"/>
</dbReference>
<dbReference type="InterPro" id="IPR000719">
    <property type="entry name" value="Prot_kinase_dom"/>
</dbReference>
<evidence type="ECO:0000256" key="1">
    <source>
        <dbReference type="ARBA" id="ARBA00004202"/>
    </source>
</evidence>
<protein>
    <recommendedName>
        <fullName evidence="8">PX domain-containing protein kinase-like protein</fullName>
    </recommendedName>
    <alternativeName>
        <fullName evidence="9">Modulator of Na,K-ATPase</fullName>
    </alternativeName>
</protein>
<dbReference type="GO" id="GO:0005886">
    <property type="term" value="C:plasma membrane"/>
    <property type="evidence" value="ECO:0007669"/>
    <property type="project" value="UniProtKB-SubCell"/>
</dbReference>
<evidence type="ECO:0000256" key="4">
    <source>
        <dbReference type="ARBA" id="ARBA00022490"/>
    </source>
</evidence>
<keyword evidence="15" id="KW-1185">Reference proteome</keyword>
<dbReference type="InterPro" id="IPR037903">
    <property type="entry name" value="MONaKA_PX"/>
</dbReference>
<dbReference type="Pfam" id="PF00787">
    <property type="entry name" value="PX"/>
    <property type="match status" value="1"/>
</dbReference>
<dbReference type="InterPro" id="IPR011009">
    <property type="entry name" value="Kinase-like_dom_sf"/>
</dbReference>
<dbReference type="SUPFAM" id="SSF56112">
    <property type="entry name" value="Protein kinase-like (PK-like)"/>
    <property type="match status" value="1"/>
</dbReference>
<comment type="subcellular location">
    <subcellularLocation>
        <location evidence="1">Cell membrane</location>
        <topology evidence="1">Peripheral membrane protein</topology>
    </subcellularLocation>
    <subcellularLocation>
        <location evidence="2">Cytoplasm</location>
    </subcellularLocation>
</comment>
<feature type="domain" description="PX" evidence="12">
    <location>
        <begin position="14"/>
        <end position="126"/>
    </location>
</feature>
<dbReference type="InterPro" id="IPR051837">
    <property type="entry name" value="SortingNexin/PXDomain-PKLike"/>
</dbReference>
<dbReference type="FunFam" id="3.30.1520.10:FF:000010">
    <property type="entry name" value="PX domain-containing protein kinase-like protein isoform X6"/>
    <property type="match status" value="1"/>
</dbReference>
<evidence type="ECO:0000313" key="15">
    <source>
        <dbReference type="Proteomes" id="UP001516400"/>
    </source>
</evidence>
<dbReference type="EMBL" id="JABFTP020000185">
    <property type="protein sequence ID" value="KAL3285766.1"/>
    <property type="molecule type" value="Genomic_DNA"/>
</dbReference>
<feature type="region of interest" description="Disordered" evidence="10">
    <location>
        <begin position="448"/>
        <end position="553"/>
    </location>
</feature>
<dbReference type="SMART" id="SM00220">
    <property type="entry name" value="S_TKc"/>
    <property type="match status" value="1"/>
</dbReference>
<dbReference type="GO" id="GO:0003779">
    <property type="term" value="F:actin binding"/>
    <property type="evidence" value="ECO:0007669"/>
    <property type="project" value="UniProtKB-KW"/>
</dbReference>
<evidence type="ECO:0000256" key="7">
    <source>
        <dbReference type="ARBA" id="ARBA00054468"/>
    </source>
</evidence>
<dbReference type="GO" id="GO:0005737">
    <property type="term" value="C:cytoplasm"/>
    <property type="evidence" value="ECO:0007669"/>
    <property type="project" value="UniProtKB-SubCell"/>
</dbReference>
<dbReference type="Proteomes" id="UP001516400">
    <property type="component" value="Unassembled WGS sequence"/>
</dbReference>
<feature type="compositionally biased region" description="Pro residues" evidence="10">
    <location>
        <begin position="517"/>
        <end position="529"/>
    </location>
</feature>
<feature type="compositionally biased region" description="Basic and acidic residues" evidence="10">
    <location>
        <begin position="465"/>
        <end position="493"/>
    </location>
</feature>
<evidence type="ECO:0000256" key="2">
    <source>
        <dbReference type="ARBA" id="ARBA00004496"/>
    </source>
</evidence>
<comment type="caution">
    <text evidence="14">The sequence shown here is derived from an EMBL/GenBank/DDBJ whole genome shotgun (WGS) entry which is preliminary data.</text>
</comment>
<dbReference type="PANTHER" id="PTHR22999:SF40">
    <property type="entry name" value="PX DOMAIN-CONTAINING PROTEIN KINASE-LIKE PROTEIN"/>
    <property type="match status" value="1"/>
</dbReference>
<evidence type="ECO:0000259" key="13">
    <source>
        <dbReference type="PROSITE" id="PS51082"/>
    </source>
</evidence>
<feature type="domain" description="Protein kinase" evidence="11">
    <location>
        <begin position="133"/>
        <end position="431"/>
    </location>
</feature>
<evidence type="ECO:0000259" key="11">
    <source>
        <dbReference type="PROSITE" id="PS50011"/>
    </source>
</evidence>
<dbReference type="InterPro" id="IPR036871">
    <property type="entry name" value="PX_dom_sf"/>
</dbReference>
<dbReference type="PROSITE" id="PS50195">
    <property type="entry name" value="PX"/>
    <property type="match status" value="1"/>
</dbReference>
<keyword evidence="3" id="KW-1003">Cell membrane</keyword>
<feature type="domain" description="WH2" evidence="13">
    <location>
        <begin position="552"/>
        <end position="571"/>
    </location>
</feature>
<feature type="compositionally biased region" description="Polar residues" evidence="10">
    <location>
        <begin position="494"/>
        <end position="507"/>
    </location>
</feature>
<name>A0ABD2P477_9CUCU</name>
<gene>
    <name evidence="14" type="ORF">HHI36_000292</name>
</gene>
<dbReference type="CDD" id="cd06871">
    <property type="entry name" value="PX_MONaKA"/>
    <property type="match status" value="1"/>
</dbReference>
<evidence type="ECO:0000256" key="8">
    <source>
        <dbReference type="ARBA" id="ARBA00069935"/>
    </source>
</evidence>
<accession>A0ABD2P477</accession>
<evidence type="ECO:0000313" key="14">
    <source>
        <dbReference type="EMBL" id="KAL3285766.1"/>
    </source>
</evidence>
<proteinExistence type="predicted"/>
<dbReference type="FunFam" id="1.10.510.10:FF:000830">
    <property type="entry name" value="PX domain-containing serine/threonine kinase"/>
    <property type="match status" value="1"/>
</dbReference>
<dbReference type="InterPro" id="IPR003124">
    <property type="entry name" value="WH2_dom"/>
</dbReference>
<dbReference type="InterPro" id="IPR001683">
    <property type="entry name" value="PX_dom"/>
</dbReference>
<comment type="function">
    <text evidence="7">Binds to and modulates brain Na,K-ATPase subunits ATP1B1 and ATP1B3 and may thereby participate in the regulation of electrical excitability and synaptic transmission. May not display kinase activity.</text>
</comment>
<dbReference type="PANTHER" id="PTHR22999">
    <property type="entry name" value="PX SERINE/THREONINE KINASE PXK"/>
    <property type="match status" value="1"/>
</dbReference>
<organism evidence="14 15">
    <name type="scientific">Cryptolaemus montrouzieri</name>
    <dbReference type="NCBI Taxonomy" id="559131"/>
    <lineage>
        <taxon>Eukaryota</taxon>
        <taxon>Metazoa</taxon>
        <taxon>Ecdysozoa</taxon>
        <taxon>Arthropoda</taxon>
        <taxon>Hexapoda</taxon>
        <taxon>Insecta</taxon>
        <taxon>Pterygota</taxon>
        <taxon>Neoptera</taxon>
        <taxon>Endopterygota</taxon>
        <taxon>Coleoptera</taxon>
        <taxon>Polyphaga</taxon>
        <taxon>Cucujiformia</taxon>
        <taxon>Coccinelloidea</taxon>
        <taxon>Coccinellidae</taxon>
        <taxon>Scymninae</taxon>
        <taxon>Scymnini</taxon>
        <taxon>Cryptolaemus</taxon>
    </lineage>
</organism>
<dbReference type="Gene3D" id="1.10.510.10">
    <property type="entry name" value="Transferase(Phosphotransferase) domain 1"/>
    <property type="match status" value="1"/>
</dbReference>
<evidence type="ECO:0000256" key="9">
    <source>
        <dbReference type="ARBA" id="ARBA00076739"/>
    </source>
</evidence>
<keyword evidence="4" id="KW-0963">Cytoplasm</keyword>